<dbReference type="RefSeq" id="WP_173777885.1">
    <property type="nucleotide sequence ID" value="NZ_JABSNO010000002.1"/>
</dbReference>
<accession>A0A8J8K7S3</accession>
<protein>
    <submittedName>
        <fullName evidence="1">Uncharacterized protein</fullName>
    </submittedName>
</protein>
<evidence type="ECO:0000313" key="2">
    <source>
        <dbReference type="Proteomes" id="UP000610746"/>
    </source>
</evidence>
<reference evidence="1" key="1">
    <citation type="submission" date="2020-05" db="EMBL/GenBank/DDBJ databases">
        <title>Genomic Encyclopedia of Type Strains, Phase IV (KMG-V): Genome sequencing to study the core and pangenomes of soil and plant-associated prokaryotes.</title>
        <authorList>
            <person name="Whitman W."/>
        </authorList>
    </citation>
    <scope>NUCLEOTIDE SEQUENCE</scope>
    <source>
        <strain evidence="1">16F</strain>
    </source>
</reference>
<evidence type="ECO:0000313" key="1">
    <source>
        <dbReference type="EMBL" id="NRS91247.1"/>
    </source>
</evidence>
<organism evidence="1 2">
    <name type="scientific">Frigoriflavimonas asaccharolytica</name>
    <dbReference type="NCBI Taxonomy" id="2735899"/>
    <lineage>
        <taxon>Bacteria</taxon>
        <taxon>Pseudomonadati</taxon>
        <taxon>Bacteroidota</taxon>
        <taxon>Flavobacteriia</taxon>
        <taxon>Flavobacteriales</taxon>
        <taxon>Weeksellaceae</taxon>
        <taxon>Frigoriflavimonas</taxon>
    </lineage>
</organism>
<dbReference type="EMBL" id="JABSNO010000002">
    <property type="protein sequence ID" value="NRS91247.1"/>
    <property type="molecule type" value="Genomic_DNA"/>
</dbReference>
<gene>
    <name evidence="1" type="ORF">HNQ03_000313</name>
</gene>
<name>A0A8J8K7S3_9FLAO</name>
<proteinExistence type="predicted"/>
<sequence>MSKFLLQKRKLIKDVFEKAEKTTTEKSLSGILKDLEFKLQEDFKIQISYKTLENYYKNLVENNVDYNIKSYILDDLCKYIGFENFAQYCDQCTDLENKTSVKVSIDGKKQDSSSSNFSEIIINITNSPIFTLPEFVSKNKNSFGFIGIILLGSFIVNKFDQFANKTTHNLPETSTKNSYPIVEKKEILQNTIYKIPHNSDTELQKPPLIKKKKDCMYWNEEQYISVYCGENIDNFQVEQFNLEKYKLKKITQQDTLTAENALGKVWYDKTNNVVEFFTNHGIHPENNKTLKEVTPYILEKYCTK</sequence>
<dbReference type="Proteomes" id="UP000610746">
    <property type="component" value="Unassembled WGS sequence"/>
</dbReference>
<dbReference type="AlphaFoldDB" id="A0A8J8K7S3"/>
<comment type="caution">
    <text evidence="1">The sequence shown here is derived from an EMBL/GenBank/DDBJ whole genome shotgun (WGS) entry which is preliminary data.</text>
</comment>
<keyword evidence="2" id="KW-1185">Reference proteome</keyword>